<dbReference type="PANTHER" id="PTHR30502">
    <property type="entry name" value="2-KETO-3-DEOXY-L-RHAMNONATE ALDOLASE"/>
    <property type="match status" value="1"/>
</dbReference>
<evidence type="ECO:0000256" key="2">
    <source>
        <dbReference type="ARBA" id="ARBA00022723"/>
    </source>
</evidence>
<dbReference type="InterPro" id="IPR015813">
    <property type="entry name" value="Pyrv/PenolPyrv_kinase-like_dom"/>
</dbReference>
<evidence type="ECO:0000256" key="1">
    <source>
        <dbReference type="ARBA" id="ARBA00005568"/>
    </source>
</evidence>
<keyword evidence="2" id="KW-0479">Metal-binding</keyword>
<reference evidence="5 6" key="1">
    <citation type="submission" date="2017-01" db="EMBL/GenBank/DDBJ databases">
        <title>The complete genome sequence of a sulfur-oxidizing marine bacterium Thioclava sp. 25B10_4T.</title>
        <authorList>
            <person name="Liu Y."/>
            <person name="Lai Q."/>
            <person name="Shao Z."/>
        </authorList>
    </citation>
    <scope>NUCLEOTIDE SEQUENCE [LARGE SCALE GENOMIC DNA]</scope>
    <source>
        <strain evidence="5 6">25B10_4</strain>
    </source>
</reference>
<proteinExistence type="inferred from homology"/>
<keyword evidence="3" id="KW-0456">Lyase</keyword>
<gene>
    <name evidence="5" type="ORF">BMG03_15520</name>
</gene>
<feature type="domain" description="HpcH/HpaI aldolase/citrate lyase" evidence="4">
    <location>
        <begin position="20"/>
        <end position="239"/>
    </location>
</feature>
<dbReference type="Proteomes" id="UP000185622">
    <property type="component" value="Chromosome"/>
</dbReference>
<dbReference type="RefSeq" id="WP_075774260.1">
    <property type="nucleotide sequence ID" value="NZ_CP019437.1"/>
</dbReference>
<organism evidence="5 6">
    <name type="scientific">Thioclava nitratireducens</name>
    <dbReference type="NCBI Taxonomy" id="1915078"/>
    <lineage>
        <taxon>Bacteria</taxon>
        <taxon>Pseudomonadati</taxon>
        <taxon>Pseudomonadota</taxon>
        <taxon>Alphaproteobacteria</taxon>
        <taxon>Rhodobacterales</taxon>
        <taxon>Paracoccaceae</taxon>
        <taxon>Thioclava</taxon>
    </lineage>
</organism>
<accession>A0ABN4XFK1</accession>
<dbReference type="Pfam" id="PF03328">
    <property type="entry name" value="HpcH_HpaI"/>
    <property type="match status" value="1"/>
</dbReference>
<name>A0ABN4XFK1_9RHOB</name>
<dbReference type="EMBL" id="CP019437">
    <property type="protein sequence ID" value="AQS49039.1"/>
    <property type="molecule type" value="Genomic_DNA"/>
</dbReference>
<evidence type="ECO:0000259" key="4">
    <source>
        <dbReference type="Pfam" id="PF03328"/>
    </source>
</evidence>
<sequence>MVDLPRNSFKAALKAFEVQRGCWCTMSDPLATELIAGCGYDWMMFDTEHSALDARSVLPLLQAVAPYPLSPIVRPGSLDAAEIKKILDLGAQTILVPMVHDAEMARAAVAAVEYPPRGMRGVSGMNRATRFATVPGYHKVAREEICLVVQIESVEGLSNLEEIAAVPGVDGIFVGPADLAASLGHPGEPSHPETTAAVLDAITRIRAAGLPPGILTTDDEVYQRALEAGAVFVSRDIDLIALRKGLTLG</sequence>
<evidence type="ECO:0000313" key="5">
    <source>
        <dbReference type="EMBL" id="AQS49039.1"/>
    </source>
</evidence>
<dbReference type="InterPro" id="IPR050251">
    <property type="entry name" value="HpcH-HpaI_aldolase"/>
</dbReference>
<dbReference type="SUPFAM" id="SSF51621">
    <property type="entry name" value="Phosphoenolpyruvate/pyruvate domain"/>
    <property type="match status" value="1"/>
</dbReference>
<keyword evidence="6" id="KW-1185">Reference proteome</keyword>
<dbReference type="PANTHER" id="PTHR30502:SF0">
    <property type="entry name" value="PHOSPHOENOLPYRUVATE CARBOXYLASE FAMILY PROTEIN"/>
    <property type="match status" value="1"/>
</dbReference>
<dbReference type="Gene3D" id="3.20.20.60">
    <property type="entry name" value="Phosphoenolpyruvate-binding domains"/>
    <property type="match status" value="1"/>
</dbReference>
<protein>
    <submittedName>
        <fullName evidence="5">4-hydroxy-2-oxo-heptane-1,7-dioate aldolase</fullName>
    </submittedName>
</protein>
<dbReference type="InterPro" id="IPR040442">
    <property type="entry name" value="Pyrv_kinase-like_dom_sf"/>
</dbReference>
<dbReference type="InterPro" id="IPR005000">
    <property type="entry name" value="Aldolase/citrate-lyase_domain"/>
</dbReference>
<evidence type="ECO:0000256" key="3">
    <source>
        <dbReference type="ARBA" id="ARBA00023239"/>
    </source>
</evidence>
<comment type="similarity">
    <text evidence="1">Belongs to the HpcH/HpaI aldolase family.</text>
</comment>
<evidence type="ECO:0000313" key="6">
    <source>
        <dbReference type="Proteomes" id="UP000185622"/>
    </source>
</evidence>